<gene>
    <name evidence="9" type="primary">ugpA_16</name>
    <name evidence="9" type="ORF">SDC9_69436</name>
</gene>
<name>A0A644Y355_9ZZZZ</name>
<evidence type="ECO:0000256" key="2">
    <source>
        <dbReference type="ARBA" id="ARBA00022448"/>
    </source>
</evidence>
<dbReference type="PANTHER" id="PTHR43005:SF1">
    <property type="entry name" value="SPERMIDINE_PUTRESCINE TRANSPORT SYSTEM PERMEASE PROTEIN"/>
    <property type="match status" value="1"/>
</dbReference>
<evidence type="ECO:0000256" key="5">
    <source>
        <dbReference type="ARBA" id="ARBA00022989"/>
    </source>
</evidence>
<dbReference type="InterPro" id="IPR035906">
    <property type="entry name" value="MetI-like_sf"/>
</dbReference>
<reference evidence="9" key="1">
    <citation type="submission" date="2019-08" db="EMBL/GenBank/DDBJ databases">
        <authorList>
            <person name="Kucharzyk K."/>
            <person name="Murdoch R.W."/>
            <person name="Higgins S."/>
            <person name="Loffler F."/>
        </authorList>
    </citation>
    <scope>NUCLEOTIDE SEQUENCE</scope>
</reference>
<protein>
    <submittedName>
        <fullName evidence="9">sn-glycerol-3-phosphate transport system permease protein UgpA</fullName>
    </submittedName>
</protein>
<comment type="caution">
    <text evidence="9">The sequence shown here is derived from an EMBL/GenBank/DDBJ whole genome shotgun (WGS) entry which is preliminary data.</text>
</comment>
<feature type="transmembrane region" description="Helical" evidence="7">
    <location>
        <begin position="65"/>
        <end position="94"/>
    </location>
</feature>
<keyword evidence="3" id="KW-1003">Cell membrane</keyword>
<evidence type="ECO:0000256" key="1">
    <source>
        <dbReference type="ARBA" id="ARBA00004651"/>
    </source>
</evidence>
<proteinExistence type="predicted"/>
<dbReference type="PANTHER" id="PTHR43005">
    <property type="entry name" value="BLR7065 PROTEIN"/>
    <property type="match status" value="1"/>
</dbReference>
<dbReference type="GO" id="GO:0055085">
    <property type="term" value="P:transmembrane transport"/>
    <property type="evidence" value="ECO:0007669"/>
    <property type="project" value="InterPro"/>
</dbReference>
<dbReference type="SUPFAM" id="SSF161098">
    <property type="entry name" value="MetI-like"/>
    <property type="match status" value="1"/>
</dbReference>
<evidence type="ECO:0000256" key="7">
    <source>
        <dbReference type="SAM" id="Phobius"/>
    </source>
</evidence>
<feature type="domain" description="ABC transmembrane type-1" evidence="8">
    <location>
        <begin position="69"/>
        <end position="286"/>
    </location>
</feature>
<organism evidence="9">
    <name type="scientific">bioreactor metagenome</name>
    <dbReference type="NCBI Taxonomy" id="1076179"/>
    <lineage>
        <taxon>unclassified sequences</taxon>
        <taxon>metagenomes</taxon>
        <taxon>ecological metagenomes</taxon>
    </lineage>
</organism>
<keyword evidence="6 7" id="KW-0472">Membrane</keyword>
<keyword evidence="4 7" id="KW-0812">Transmembrane</keyword>
<dbReference type="AlphaFoldDB" id="A0A644Y355"/>
<evidence type="ECO:0000259" key="8">
    <source>
        <dbReference type="PROSITE" id="PS50928"/>
    </source>
</evidence>
<feature type="transmembrane region" description="Helical" evidence="7">
    <location>
        <begin position="269"/>
        <end position="289"/>
    </location>
</feature>
<evidence type="ECO:0000313" key="9">
    <source>
        <dbReference type="EMBL" id="MPM22975.1"/>
    </source>
</evidence>
<dbReference type="PROSITE" id="PS50928">
    <property type="entry name" value="ABC_TM1"/>
    <property type="match status" value="1"/>
</dbReference>
<comment type="subcellular location">
    <subcellularLocation>
        <location evidence="1">Cell membrane</location>
        <topology evidence="1">Multi-pass membrane protein</topology>
    </subcellularLocation>
</comment>
<dbReference type="Gene3D" id="1.10.3720.10">
    <property type="entry name" value="MetI-like"/>
    <property type="match status" value="1"/>
</dbReference>
<keyword evidence="5 7" id="KW-1133">Transmembrane helix</keyword>
<accession>A0A644Y355</accession>
<feature type="transmembrane region" description="Helical" evidence="7">
    <location>
        <begin position="106"/>
        <end position="130"/>
    </location>
</feature>
<dbReference type="EMBL" id="VSSQ01003929">
    <property type="protein sequence ID" value="MPM22975.1"/>
    <property type="molecule type" value="Genomic_DNA"/>
</dbReference>
<sequence length="299" mass="33859">MKKHQALLYRRPLKWLLPMFIMLGLFYAYPLFDVIRLSFTNASILEPTYTYSLRSYSKMFNDPEILGTLATTFIFVSTNIVMQIIIGMLIALLIKTGMKQGFFMTEACRTVALIAWMIPGVLVGIIWKLILSTSNYGIANYLLELVGLSRIGFLSEPNMALLSTIMVNIWRGTAFSMIMLYAGLQKIPEHLYEAAVVDGANAFQQFFRITLPLMRHIIFINLVLITIYTFNQFDMIMSLTGGGPGRSTEVLTLTAYKQMFKFFDMGTSSAISVLLLVLNLSIAVIYYRFVLGESNVDNQ</sequence>
<feature type="transmembrane region" description="Helical" evidence="7">
    <location>
        <begin position="12"/>
        <end position="32"/>
    </location>
</feature>
<keyword evidence="2" id="KW-0813">Transport</keyword>
<dbReference type="Pfam" id="PF00528">
    <property type="entry name" value="BPD_transp_1"/>
    <property type="match status" value="1"/>
</dbReference>
<dbReference type="InterPro" id="IPR000515">
    <property type="entry name" value="MetI-like"/>
</dbReference>
<evidence type="ECO:0000256" key="3">
    <source>
        <dbReference type="ARBA" id="ARBA00022475"/>
    </source>
</evidence>
<feature type="transmembrane region" description="Helical" evidence="7">
    <location>
        <begin position="213"/>
        <end position="230"/>
    </location>
</feature>
<dbReference type="CDD" id="cd06261">
    <property type="entry name" value="TM_PBP2"/>
    <property type="match status" value="1"/>
</dbReference>
<evidence type="ECO:0000256" key="4">
    <source>
        <dbReference type="ARBA" id="ARBA00022692"/>
    </source>
</evidence>
<dbReference type="GO" id="GO:0005886">
    <property type="term" value="C:plasma membrane"/>
    <property type="evidence" value="ECO:0007669"/>
    <property type="project" value="UniProtKB-SubCell"/>
</dbReference>
<evidence type="ECO:0000256" key="6">
    <source>
        <dbReference type="ARBA" id="ARBA00023136"/>
    </source>
</evidence>